<dbReference type="RefSeq" id="XP_017870816.1">
    <property type="nucleotide sequence ID" value="XM_018015327.1"/>
</dbReference>
<evidence type="ECO:0000256" key="9">
    <source>
        <dbReference type="ARBA" id="ARBA00023004"/>
    </source>
</evidence>
<keyword evidence="5" id="KW-0813">Transport</keyword>
<name>A0ABM1PUD0_DROAR</name>
<keyword evidence="4" id="KW-0409">Iron storage</keyword>
<evidence type="ECO:0000256" key="8">
    <source>
        <dbReference type="ARBA" id="ARBA00023002"/>
    </source>
</evidence>
<dbReference type="SUPFAM" id="SSF55387">
    <property type="entry name" value="Frataxin/Nqo15-like"/>
    <property type="match status" value="1"/>
</dbReference>
<dbReference type="InterPro" id="IPR017789">
    <property type="entry name" value="Frataxin"/>
</dbReference>
<dbReference type="PROSITE" id="PS50810">
    <property type="entry name" value="FRATAXIN_2"/>
    <property type="match status" value="1"/>
</dbReference>
<keyword evidence="6" id="KW-0410">Iron transport</keyword>
<dbReference type="PANTHER" id="PTHR16821">
    <property type="entry name" value="FRATAXIN"/>
    <property type="match status" value="1"/>
</dbReference>
<dbReference type="EC" id="1.16.3.1" evidence="3"/>
<dbReference type="InterPro" id="IPR020895">
    <property type="entry name" value="Frataxin_CS"/>
</dbReference>
<evidence type="ECO:0000256" key="4">
    <source>
        <dbReference type="ARBA" id="ARBA00022434"/>
    </source>
</evidence>
<dbReference type="InterPro" id="IPR036524">
    <property type="entry name" value="Frataxin/CyaY_sf"/>
</dbReference>
<evidence type="ECO:0000256" key="2">
    <source>
        <dbReference type="ARBA" id="ARBA00008183"/>
    </source>
</evidence>
<evidence type="ECO:0000313" key="14">
    <source>
        <dbReference type="RefSeq" id="XP_017870816.1"/>
    </source>
</evidence>
<organism evidence="13 14">
    <name type="scientific">Drosophila arizonae</name>
    <name type="common">Fruit fly</name>
    <dbReference type="NCBI Taxonomy" id="7263"/>
    <lineage>
        <taxon>Eukaryota</taxon>
        <taxon>Metazoa</taxon>
        <taxon>Ecdysozoa</taxon>
        <taxon>Arthropoda</taxon>
        <taxon>Hexapoda</taxon>
        <taxon>Insecta</taxon>
        <taxon>Pterygota</taxon>
        <taxon>Neoptera</taxon>
        <taxon>Endopterygota</taxon>
        <taxon>Diptera</taxon>
        <taxon>Brachycera</taxon>
        <taxon>Muscomorpha</taxon>
        <taxon>Ephydroidea</taxon>
        <taxon>Drosophilidae</taxon>
        <taxon>Drosophila</taxon>
    </lineage>
</organism>
<comment type="similarity">
    <text evidence="2">Belongs to the frataxin family.</text>
</comment>
<dbReference type="PROSITE" id="PS01344">
    <property type="entry name" value="FRATAXIN_1"/>
    <property type="match status" value="1"/>
</dbReference>
<gene>
    <name evidence="14" type="primary">LOC108619039</name>
</gene>
<keyword evidence="13" id="KW-1185">Reference proteome</keyword>
<comment type="catalytic activity">
    <reaction evidence="12">
        <text>4 Fe(2+) + O2 + 4 H(+) = 4 Fe(3+) + 2 H2O</text>
        <dbReference type="Rhea" id="RHEA:11148"/>
        <dbReference type="ChEBI" id="CHEBI:15377"/>
        <dbReference type="ChEBI" id="CHEBI:15378"/>
        <dbReference type="ChEBI" id="CHEBI:15379"/>
        <dbReference type="ChEBI" id="CHEBI:29033"/>
        <dbReference type="ChEBI" id="CHEBI:29034"/>
        <dbReference type="EC" id="1.16.3.1"/>
    </reaction>
</comment>
<keyword evidence="8" id="KW-0560">Oxidoreductase</keyword>
<dbReference type="Gene3D" id="3.30.920.10">
    <property type="entry name" value="Frataxin/CyaY"/>
    <property type="match status" value="1"/>
</dbReference>
<keyword evidence="10" id="KW-0406">Ion transport</keyword>
<dbReference type="Pfam" id="PF01491">
    <property type="entry name" value="Frataxin_Cyay"/>
    <property type="match status" value="1"/>
</dbReference>
<dbReference type="SMART" id="SM01219">
    <property type="entry name" value="Frataxin_Cyay"/>
    <property type="match status" value="1"/>
</dbReference>
<evidence type="ECO:0000256" key="5">
    <source>
        <dbReference type="ARBA" id="ARBA00022448"/>
    </source>
</evidence>
<evidence type="ECO:0000256" key="1">
    <source>
        <dbReference type="ARBA" id="ARBA00004173"/>
    </source>
</evidence>
<reference evidence="14" key="3">
    <citation type="submission" date="2025-08" db="UniProtKB">
        <authorList>
            <consortium name="RefSeq"/>
        </authorList>
    </citation>
    <scope>IDENTIFICATION</scope>
    <source>
        <tissue evidence="14">Whole organism</tissue>
    </source>
</reference>
<reference evidence="13" key="1">
    <citation type="journal article" date="1997" name="Nucleic Acids Res.">
        <title>tRNAscan-SE: a program for improved detection of transfer RNA genes in genomic sequence.</title>
        <authorList>
            <person name="Lowe T.M."/>
            <person name="Eddy S.R."/>
        </authorList>
    </citation>
    <scope>NUCLEOTIDE SEQUENCE [LARGE SCALE GENOMIC DNA]</scope>
</reference>
<evidence type="ECO:0000256" key="12">
    <source>
        <dbReference type="ARBA" id="ARBA00047990"/>
    </source>
</evidence>
<keyword evidence="11" id="KW-0496">Mitochondrion</keyword>
<dbReference type="Proteomes" id="UP000694904">
    <property type="component" value="Chromosome X"/>
</dbReference>
<sequence length="189" mass="21300">MERIRLFIRVGQAIRRTHRSNHISALVRRNFTPSSVDSDSSRGHGIGNGRACRHCSNQLVADYVVDDVLYDRVCTETLNSLSDYFDELIENATELSGADVIFGDGVLSVNLGTDYGVYVINRQRPNKQIWLSSPTTGPKRFDYVVPPGQTNGYWVYKHTGVTLHQVLQDEITQIIKSLSINFMTLPHCN</sequence>
<keyword evidence="9" id="KW-0408">Iron</keyword>
<dbReference type="PANTHER" id="PTHR16821:SF2">
    <property type="entry name" value="FRATAXIN, MITOCHONDRIAL"/>
    <property type="match status" value="1"/>
</dbReference>
<dbReference type="PRINTS" id="PR00904">
    <property type="entry name" value="FRATAXIN"/>
</dbReference>
<reference evidence="13" key="2">
    <citation type="journal article" date="2016" name="G3 (Bethesda)">
        <title>Genome Evolution in Three Species of Cactophilic Drosophila.</title>
        <authorList>
            <person name="Sanchez-Flores A."/>
            <person name="Penazola F."/>
            <person name="Carpinteyro-Ponce J."/>
            <person name="Nazario-Yepiz N."/>
            <person name="Abreu-Goodger C."/>
            <person name="Machado C.A."/>
            <person name="Markow T.A."/>
        </authorList>
    </citation>
    <scope>NUCLEOTIDE SEQUENCE [LARGE SCALE GENOMIC DNA]</scope>
</reference>
<evidence type="ECO:0000256" key="6">
    <source>
        <dbReference type="ARBA" id="ARBA00022496"/>
    </source>
</evidence>
<dbReference type="NCBIfam" id="TIGR03422">
    <property type="entry name" value="mito_frataxin"/>
    <property type="match status" value="1"/>
</dbReference>
<proteinExistence type="inferred from homology"/>
<dbReference type="NCBIfam" id="TIGR03421">
    <property type="entry name" value="FeS_CyaY"/>
    <property type="match status" value="1"/>
</dbReference>
<keyword evidence="7" id="KW-0809">Transit peptide</keyword>
<evidence type="ECO:0000256" key="3">
    <source>
        <dbReference type="ARBA" id="ARBA00013107"/>
    </source>
</evidence>
<evidence type="ECO:0000256" key="10">
    <source>
        <dbReference type="ARBA" id="ARBA00023065"/>
    </source>
</evidence>
<dbReference type="InterPro" id="IPR002908">
    <property type="entry name" value="Frataxin/CyaY"/>
</dbReference>
<evidence type="ECO:0000256" key="11">
    <source>
        <dbReference type="ARBA" id="ARBA00023128"/>
    </source>
</evidence>
<evidence type="ECO:0000313" key="13">
    <source>
        <dbReference type="Proteomes" id="UP000694904"/>
    </source>
</evidence>
<evidence type="ECO:0000256" key="7">
    <source>
        <dbReference type="ARBA" id="ARBA00022946"/>
    </source>
</evidence>
<dbReference type="GeneID" id="108619039"/>
<comment type="subcellular location">
    <subcellularLocation>
        <location evidence="1">Mitochondrion</location>
    </subcellularLocation>
</comment>
<protein>
    <recommendedName>
        <fullName evidence="3">ferroxidase</fullName>
        <ecNumber evidence="3">1.16.3.1</ecNumber>
    </recommendedName>
</protein>
<accession>A0ABM1PUD0</accession>